<dbReference type="RefSeq" id="WP_205107993.1">
    <property type="nucleotide sequence ID" value="NZ_JACJJL010000004.1"/>
</dbReference>
<keyword evidence="3" id="KW-1185">Reference proteome</keyword>
<dbReference type="AlphaFoldDB" id="A0A938WL38"/>
<organism evidence="2 3">
    <name type="scientific">Marseilla massiliensis</name>
    <dbReference type="NCBI Taxonomy" id="1841864"/>
    <lineage>
        <taxon>Bacteria</taxon>
        <taxon>Pseudomonadati</taxon>
        <taxon>Bacteroidota</taxon>
        <taxon>Bacteroidia</taxon>
        <taxon>Bacteroidales</taxon>
        <taxon>Prevotellaceae</taxon>
        <taxon>Marseilla</taxon>
    </lineage>
</organism>
<dbReference type="EMBL" id="JACJJL010000004">
    <property type="protein sequence ID" value="MBM6660842.1"/>
    <property type="molecule type" value="Genomic_DNA"/>
</dbReference>
<gene>
    <name evidence="2" type="ORF">H6B30_03580</name>
</gene>
<evidence type="ECO:0000313" key="2">
    <source>
        <dbReference type="EMBL" id="MBM6660842.1"/>
    </source>
</evidence>
<comment type="caution">
    <text evidence="2">The sequence shown here is derived from an EMBL/GenBank/DDBJ whole genome shotgun (WGS) entry which is preliminary data.</text>
</comment>
<dbReference type="Proteomes" id="UP000764045">
    <property type="component" value="Unassembled WGS sequence"/>
</dbReference>
<dbReference type="PROSITE" id="PS51257">
    <property type="entry name" value="PROKAR_LIPOPROTEIN"/>
    <property type="match status" value="1"/>
</dbReference>
<dbReference type="Pfam" id="PF12702">
    <property type="entry name" value="Lipocalin_3"/>
    <property type="match status" value="1"/>
</dbReference>
<feature type="domain" description="Lipocalin-like" evidence="1">
    <location>
        <begin position="105"/>
        <end position="189"/>
    </location>
</feature>
<dbReference type="InterPro" id="IPR024311">
    <property type="entry name" value="Lipocalin-like"/>
</dbReference>
<dbReference type="Gene3D" id="2.40.128.280">
    <property type="match status" value="1"/>
</dbReference>
<evidence type="ECO:0000313" key="3">
    <source>
        <dbReference type="Proteomes" id="UP000764045"/>
    </source>
</evidence>
<reference evidence="2 3" key="1">
    <citation type="journal article" date="2021" name="Sci. Rep.">
        <title>The distribution of antibiotic resistance genes in chicken gut microbiota commensals.</title>
        <authorList>
            <person name="Juricova H."/>
            <person name="Matiasovicova J."/>
            <person name="Kubasova T."/>
            <person name="Cejkova D."/>
            <person name="Rychlik I."/>
        </authorList>
    </citation>
    <scope>NUCLEOTIDE SEQUENCE [LARGE SCALE GENOMIC DNA]</scope>
    <source>
        <strain evidence="2 3">An819</strain>
    </source>
</reference>
<evidence type="ECO:0000259" key="1">
    <source>
        <dbReference type="Pfam" id="PF12702"/>
    </source>
</evidence>
<sequence length="196" mass="20558">MRNAFMIVALTAMVLAGCSQKRSNDAARRKAATIKDPTVYARIESTGNDSISVALLADSSLITVGVANAAEHKAIAGELTLGDTLAMVLDDGGRSMVAGVNVSQLVGLWLCDDGSGNGLRLAPDGAASSVGTGKLTLRTWRIANGRLVLTYIMPDGTDYTEKPARTRIVLLASDSLRIEVNDTVMGYTRSSGLLTI</sequence>
<proteinExistence type="predicted"/>
<protein>
    <recommendedName>
        <fullName evidence="1">Lipocalin-like domain-containing protein</fullName>
    </recommendedName>
</protein>
<name>A0A938WL38_9BACT</name>
<accession>A0A938WL38</accession>